<keyword evidence="2 4" id="KW-0479">Metal-binding</keyword>
<dbReference type="RefSeq" id="WP_377734186.1">
    <property type="nucleotide sequence ID" value="NZ_JBHSRI010000018.1"/>
</dbReference>
<dbReference type="InterPro" id="IPR000688">
    <property type="entry name" value="HypA/HybF"/>
</dbReference>
<proteinExistence type="inferred from homology"/>
<dbReference type="EMBL" id="JBHSRI010000018">
    <property type="protein sequence ID" value="MFC6039971.1"/>
    <property type="molecule type" value="Genomic_DNA"/>
</dbReference>
<evidence type="ECO:0000256" key="4">
    <source>
        <dbReference type="HAMAP-Rule" id="MF_00213"/>
    </source>
</evidence>
<keyword evidence="3 4" id="KW-0862">Zinc</keyword>
<comment type="function">
    <text evidence="4">Involved in the maturation of [NiFe] hydrogenases. Required for nickel insertion into the metal center of the hydrogenase.</text>
</comment>
<feature type="binding site" evidence="4">
    <location>
        <position position="92"/>
    </location>
    <ligand>
        <name>Zn(2+)</name>
        <dbReference type="ChEBI" id="CHEBI:29105"/>
    </ligand>
</feature>
<name>A0ABW1L932_9BACL</name>
<organism evidence="5 6">
    <name type="scientific">Paenisporosarcina macmurdoensis</name>
    <dbReference type="NCBI Taxonomy" id="212659"/>
    <lineage>
        <taxon>Bacteria</taxon>
        <taxon>Bacillati</taxon>
        <taxon>Bacillota</taxon>
        <taxon>Bacilli</taxon>
        <taxon>Bacillales</taxon>
        <taxon>Caryophanaceae</taxon>
        <taxon>Paenisporosarcina</taxon>
    </lineage>
</organism>
<evidence type="ECO:0000256" key="2">
    <source>
        <dbReference type="ARBA" id="ARBA00022723"/>
    </source>
</evidence>
<evidence type="ECO:0000256" key="1">
    <source>
        <dbReference type="ARBA" id="ARBA00022596"/>
    </source>
</evidence>
<sequence>MHEMSLMWEIINLVSEDARLKGMNQVSKIDVIVGDLSNVLPDSLELAFLYFQNDHVSFIDGSTQLHIIQETAKAKCQTCQLEFEPDYQIALCPKCGLPNCVLISGETFRVESYEGRDKREN</sequence>
<dbReference type="PIRSF" id="PIRSF004761">
    <property type="entry name" value="Hydrgn_mat_HypA"/>
    <property type="match status" value="1"/>
</dbReference>
<accession>A0ABW1L932</accession>
<feature type="binding site" evidence="4">
    <location>
        <position position="76"/>
    </location>
    <ligand>
        <name>Zn(2+)</name>
        <dbReference type="ChEBI" id="CHEBI:29105"/>
    </ligand>
</feature>
<feature type="binding site" evidence="4">
    <location>
        <position position="2"/>
    </location>
    <ligand>
        <name>Ni(2+)</name>
        <dbReference type="ChEBI" id="CHEBI:49786"/>
    </ligand>
</feature>
<dbReference type="Proteomes" id="UP001596170">
    <property type="component" value="Unassembled WGS sequence"/>
</dbReference>
<dbReference type="PANTHER" id="PTHR34535">
    <property type="entry name" value="HYDROGENASE MATURATION FACTOR HYPA"/>
    <property type="match status" value="1"/>
</dbReference>
<dbReference type="Pfam" id="PF01155">
    <property type="entry name" value="HypA"/>
    <property type="match status" value="1"/>
</dbReference>
<evidence type="ECO:0000313" key="6">
    <source>
        <dbReference type="Proteomes" id="UP001596170"/>
    </source>
</evidence>
<evidence type="ECO:0000256" key="3">
    <source>
        <dbReference type="ARBA" id="ARBA00022833"/>
    </source>
</evidence>
<dbReference type="HAMAP" id="MF_00213">
    <property type="entry name" value="HypA_HybF"/>
    <property type="match status" value="1"/>
</dbReference>
<comment type="caution">
    <text evidence="5">The sequence shown here is derived from an EMBL/GenBank/DDBJ whole genome shotgun (WGS) entry which is preliminary data.</text>
</comment>
<evidence type="ECO:0000313" key="5">
    <source>
        <dbReference type="EMBL" id="MFC6039971.1"/>
    </source>
</evidence>
<dbReference type="Gene3D" id="3.30.2320.80">
    <property type="match status" value="1"/>
</dbReference>
<keyword evidence="6" id="KW-1185">Reference proteome</keyword>
<comment type="similarity">
    <text evidence="4">Belongs to the HypA/HybF family.</text>
</comment>
<keyword evidence="1 4" id="KW-0533">Nickel</keyword>
<dbReference type="PANTHER" id="PTHR34535:SF3">
    <property type="entry name" value="HYDROGENASE MATURATION FACTOR HYPA"/>
    <property type="match status" value="1"/>
</dbReference>
<feature type="binding site" evidence="4">
    <location>
        <position position="95"/>
    </location>
    <ligand>
        <name>Zn(2+)</name>
        <dbReference type="ChEBI" id="CHEBI:29105"/>
    </ligand>
</feature>
<gene>
    <name evidence="4" type="primary">hypA</name>
    <name evidence="5" type="ORF">ACFPYN_11115</name>
</gene>
<feature type="binding site" evidence="4">
    <location>
        <position position="79"/>
    </location>
    <ligand>
        <name>Zn(2+)</name>
        <dbReference type="ChEBI" id="CHEBI:29105"/>
    </ligand>
</feature>
<protein>
    <recommendedName>
        <fullName evidence="4">Hydrogenase maturation factor HypA</fullName>
    </recommendedName>
</protein>
<reference evidence="6" key="1">
    <citation type="journal article" date="2019" name="Int. J. Syst. Evol. Microbiol.">
        <title>The Global Catalogue of Microorganisms (GCM) 10K type strain sequencing project: providing services to taxonomists for standard genome sequencing and annotation.</title>
        <authorList>
            <consortium name="The Broad Institute Genomics Platform"/>
            <consortium name="The Broad Institute Genome Sequencing Center for Infectious Disease"/>
            <person name="Wu L."/>
            <person name="Ma J."/>
        </authorList>
    </citation>
    <scope>NUCLEOTIDE SEQUENCE [LARGE SCALE GENOMIC DNA]</scope>
    <source>
        <strain evidence="6">CCUG 54527</strain>
    </source>
</reference>